<name>G7J1C4_MEDTR</name>
<proteinExistence type="predicted"/>
<protein>
    <submittedName>
        <fullName evidence="1 2">Uncharacterized protein</fullName>
    </submittedName>
</protein>
<keyword evidence="3" id="KW-1185">Reference proteome</keyword>
<evidence type="ECO:0000313" key="1">
    <source>
        <dbReference type="EMBL" id="AES70221.1"/>
    </source>
</evidence>
<dbReference type="Proteomes" id="UP000002051">
    <property type="component" value="Chromosome 3"/>
</dbReference>
<dbReference type="EMBL" id="CM001219">
    <property type="protein sequence ID" value="AES70221.1"/>
    <property type="molecule type" value="Genomic_DNA"/>
</dbReference>
<dbReference type="EnsemblPlants" id="AES70221">
    <property type="protein sequence ID" value="AES70221"/>
    <property type="gene ID" value="MTR_3g049920"/>
</dbReference>
<reference evidence="1 3" key="1">
    <citation type="journal article" date="2011" name="Nature">
        <title>The Medicago genome provides insight into the evolution of rhizobial symbioses.</title>
        <authorList>
            <person name="Young N.D."/>
            <person name="Debelle F."/>
            <person name="Oldroyd G.E."/>
            <person name="Geurts R."/>
            <person name="Cannon S.B."/>
            <person name="Udvardi M.K."/>
            <person name="Benedito V.A."/>
            <person name="Mayer K.F."/>
            <person name="Gouzy J."/>
            <person name="Schoof H."/>
            <person name="Van de Peer Y."/>
            <person name="Proost S."/>
            <person name="Cook D.R."/>
            <person name="Meyers B.C."/>
            <person name="Spannagl M."/>
            <person name="Cheung F."/>
            <person name="De Mita S."/>
            <person name="Krishnakumar V."/>
            <person name="Gundlach H."/>
            <person name="Zhou S."/>
            <person name="Mudge J."/>
            <person name="Bharti A.K."/>
            <person name="Murray J.D."/>
            <person name="Naoumkina M.A."/>
            <person name="Rosen B."/>
            <person name="Silverstein K.A."/>
            <person name="Tang H."/>
            <person name="Rombauts S."/>
            <person name="Zhao P.X."/>
            <person name="Zhou P."/>
            <person name="Barbe V."/>
            <person name="Bardou P."/>
            <person name="Bechner M."/>
            <person name="Bellec A."/>
            <person name="Berger A."/>
            <person name="Berges H."/>
            <person name="Bidwell S."/>
            <person name="Bisseling T."/>
            <person name="Choisne N."/>
            <person name="Couloux A."/>
            <person name="Denny R."/>
            <person name="Deshpande S."/>
            <person name="Dai X."/>
            <person name="Doyle J.J."/>
            <person name="Dudez A.M."/>
            <person name="Farmer A.D."/>
            <person name="Fouteau S."/>
            <person name="Franken C."/>
            <person name="Gibelin C."/>
            <person name="Gish J."/>
            <person name="Goldstein S."/>
            <person name="Gonzalez A.J."/>
            <person name="Green P.J."/>
            <person name="Hallab A."/>
            <person name="Hartog M."/>
            <person name="Hua A."/>
            <person name="Humphray S.J."/>
            <person name="Jeong D.H."/>
            <person name="Jing Y."/>
            <person name="Jocker A."/>
            <person name="Kenton S.M."/>
            <person name="Kim D.J."/>
            <person name="Klee K."/>
            <person name="Lai H."/>
            <person name="Lang C."/>
            <person name="Lin S."/>
            <person name="Macmil S.L."/>
            <person name="Magdelenat G."/>
            <person name="Matthews L."/>
            <person name="McCorrison J."/>
            <person name="Monaghan E.L."/>
            <person name="Mun J.H."/>
            <person name="Najar F.Z."/>
            <person name="Nicholson C."/>
            <person name="Noirot C."/>
            <person name="O'Bleness M."/>
            <person name="Paule C.R."/>
            <person name="Poulain J."/>
            <person name="Prion F."/>
            <person name="Qin B."/>
            <person name="Qu C."/>
            <person name="Retzel E.F."/>
            <person name="Riddle C."/>
            <person name="Sallet E."/>
            <person name="Samain S."/>
            <person name="Samson N."/>
            <person name="Sanders I."/>
            <person name="Saurat O."/>
            <person name="Scarpelli C."/>
            <person name="Schiex T."/>
            <person name="Segurens B."/>
            <person name="Severin A.J."/>
            <person name="Sherrier D.J."/>
            <person name="Shi R."/>
            <person name="Sims S."/>
            <person name="Singer S.R."/>
            <person name="Sinharoy S."/>
            <person name="Sterck L."/>
            <person name="Viollet A."/>
            <person name="Wang B.B."/>
            <person name="Wang K."/>
            <person name="Wang M."/>
            <person name="Wang X."/>
            <person name="Warfsmann J."/>
            <person name="Weissenbach J."/>
            <person name="White D.D."/>
            <person name="White J.D."/>
            <person name="Wiley G.B."/>
            <person name="Wincker P."/>
            <person name="Xing Y."/>
            <person name="Yang L."/>
            <person name="Yao Z."/>
            <person name="Ying F."/>
            <person name="Zhai J."/>
            <person name="Zhou L."/>
            <person name="Zuber A."/>
            <person name="Denarie J."/>
            <person name="Dixon R.A."/>
            <person name="May G.D."/>
            <person name="Schwartz D.C."/>
            <person name="Rogers J."/>
            <person name="Quetier F."/>
            <person name="Town C.D."/>
            <person name="Roe B.A."/>
        </authorList>
    </citation>
    <scope>NUCLEOTIDE SEQUENCE [LARGE SCALE GENOMIC DNA]</scope>
    <source>
        <strain evidence="1">A17</strain>
        <strain evidence="2 3">cv. Jemalong A17</strain>
    </source>
</reference>
<evidence type="ECO:0000313" key="2">
    <source>
        <dbReference type="EnsemblPlants" id="AES70221"/>
    </source>
</evidence>
<dbReference type="AlphaFoldDB" id="G7J1C4"/>
<evidence type="ECO:0000313" key="3">
    <source>
        <dbReference type="Proteomes" id="UP000002051"/>
    </source>
</evidence>
<organism evidence="1 3">
    <name type="scientific">Medicago truncatula</name>
    <name type="common">Barrel medic</name>
    <name type="synonym">Medicago tribuloides</name>
    <dbReference type="NCBI Taxonomy" id="3880"/>
    <lineage>
        <taxon>Eukaryota</taxon>
        <taxon>Viridiplantae</taxon>
        <taxon>Streptophyta</taxon>
        <taxon>Embryophyta</taxon>
        <taxon>Tracheophyta</taxon>
        <taxon>Spermatophyta</taxon>
        <taxon>Magnoliopsida</taxon>
        <taxon>eudicotyledons</taxon>
        <taxon>Gunneridae</taxon>
        <taxon>Pentapetalae</taxon>
        <taxon>rosids</taxon>
        <taxon>fabids</taxon>
        <taxon>Fabales</taxon>
        <taxon>Fabaceae</taxon>
        <taxon>Papilionoideae</taxon>
        <taxon>50 kb inversion clade</taxon>
        <taxon>NPAAA clade</taxon>
        <taxon>Hologalegina</taxon>
        <taxon>IRL clade</taxon>
        <taxon>Trifolieae</taxon>
        <taxon>Medicago</taxon>
    </lineage>
</organism>
<gene>
    <name evidence="1" type="ordered locus">MTR_3g049920</name>
</gene>
<dbReference type="HOGENOM" id="CLU_2761585_0_0_1"/>
<reference evidence="1 3" key="2">
    <citation type="journal article" date="2014" name="BMC Genomics">
        <title>An improved genome release (version Mt4.0) for the model legume Medicago truncatula.</title>
        <authorList>
            <person name="Tang H."/>
            <person name="Krishnakumar V."/>
            <person name="Bidwell S."/>
            <person name="Rosen B."/>
            <person name="Chan A."/>
            <person name="Zhou S."/>
            <person name="Gentzbittel L."/>
            <person name="Childs K.L."/>
            <person name="Yandell M."/>
            <person name="Gundlach H."/>
            <person name="Mayer K.F."/>
            <person name="Schwartz D.C."/>
            <person name="Town C.D."/>
        </authorList>
    </citation>
    <scope>GENOME REANNOTATION</scope>
    <source>
        <strain evidence="2 3">cv. Jemalong A17</strain>
    </source>
</reference>
<dbReference type="PaxDb" id="3880-AES70221"/>
<reference evidence="2" key="3">
    <citation type="submission" date="2015-04" db="UniProtKB">
        <authorList>
            <consortium name="EnsemblPlants"/>
        </authorList>
    </citation>
    <scope>IDENTIFICATION</scope>
    <source>
        <strain evidence="2">cv. Jemalong A17</strain>
    </source>
</reference>
<accession>G7J1C4</accession>
<sequence length="70" mass="8034">MKGGIKSIEKLRRIRYKICDGMQNSEVAEDLAIRKNLEFLKDMSFVNLIAESNAYNKEFLVLNAHQLSST</sequence>